<protein>
    <submittedName>
        <fullName evidence="1">Uncharacterized protein</fullName>
    </submittedName>
</protein>
<dbReference type="EMBL" id="VZRB01000008">
    <property type="protein sequence ID" value="KAB1146788.1"/>
    <property type="molecule type" value="Genomic_DNA"/>
</dbReference>
<keyword evidence="2" id="KW-1185">Reference proteome</keyword>
<evidence type="ECO:0000313" key="2">
    <source>
        <dbReference type="Proteomes" id="UP000442707"/>
    </source>
</evidence>
<evidence type="ECO:0000313" key="1">
    <source>
        <dbReference type="EMBL" id="KAB1146788.1"/>
    </source>
</evidence>
<name>A0A6H9V265_9ACTN</name>
<dbReference type="AlphaFoldDB" id="A0A6H9V265"/>
<reference evidence="1 2" key="1">
    <citation type="submission" date="2019-09" db="EMBL/GenBank/DDBJ databases">
        <title>Screening of Novel Bioactive Compounds from Soil-Associated.</title>
        <authorList>
            <person name="Zhao S."/>
        </authorList>
    </citation>
    <scope>NUCLEOTIDE SEQUENCE [LARGE SCALE GENOMIC DNA]</scope>
    <source>
        <strain evidence="1 2">HIT-DPA4</strain>
    </source>
</reference>
<dbReference type="RefSeq" id="WP_150948476.1">
    <property type="nucleotide sequence ID" value="NZ_VZRB01000008.1"/>
</dbReference>
<dbReference type="Proteomes" id="UP000442707">
    <property type="component" value="Unassembled WGS sequence"/>
</dbReference>
<proteinExistence type="predicted"/>
<sequence>MTLAELRAELDALNLPDDTIVVLAKDAEGNGFSPLSVMDGALYEAHSSFSGDWYATDQMRAQNPENDWDQAPNGTVPAVFLWPTN</sequence>
<organism evidence="1 2">
    <name type="scientific">Streptomyces luteolifulvus</name>
    <dbReference type="NCBI Taxonomy" id="2615112"/>
    <lineage>
        <taxon>Bacteria</taxon>
        <taxon>Bacillati</taxon>
        <taxon>Actinomycetota</taxon>
        <taxon>Actinomycetes</taxon>
        <taxon>Kitasatosporales</taxon>
        <taxon>Streptomycetaceae</taxon>
        <taxon>Streptomyces</taxon>
    </lineage>
</organism>
<gene>
    <name evidence="1" type="ORF">F7R91_14505</name>
</gene>
<accession>A0A6H9V265</accession>
<comment type="caution">
    <text evidence="1">The sequence shown here is derived from an EMBL/GenBank/DDBJ whole genome shotgun (WGS) entry which is preliminary data.</text>
</comment>